<dbReference type="RefSeq" id="WP_162087164.1">
    <property type="nucleotide sequence ID" value="NZ_CAJIMS010000001.1"/>
</dbReference>
<evidence type="ECO:0000313" key="3">
    <source>
        <dbReference type="Proteomes" id="UP000662618"/>
    </source>
</evidence>
<protein>
    <submittedName>
        <fullName evidence="2">Uncharacterized protein</fullName>
    </submittedName>
</protein>
<keyword evidence="1" id="KW-1133">Transmembrane helix</keyword>
<accession>A0A9N8MG10</accession>
<organism evidence="2 3">
    <name type="scientific">Chryseobacterium aquaeductus</name>
    <dbReference type="NCBI Taxonomy" id="2675056"/>
    <lineage>
        <taxon>Bacteria</taxon>
        <taxon>Pseudomonadati</taxon>
        <taxon>Bacteroidota</taxon>
        <taxon>Flavobacteriia</taxon>
        <taxon>Flavobacteriales</taxon>
        <taxon>Weeksellaceae</taxon>
        <taxon>Chryseobacterium group</taxon>
        <taxon>Chryseobacterium</taxon>
    </lineage>
</organism>
<keyword evidence="1" id="KW-0472">Membrane</keyword>
<feature type="transmembrane region" description="Helical" evidence="1">
    <location>
        <begin position="65"/>
        <end position="85"/>
    </location>
</feature>
<sequence length="88" mass="9768">MSKAMLIISAACFVFLVGTIALYSMSYSNGVIQFAIELFTIPAILYVVFAFVFSLINVFRKKVEYNLILGLNTITILAMVLATIADYK</sequence>
<proteinExistence type="predicted"/>
<name>A0A9N8MG10_9FLAO</name>
<keyword evidence="3" id="KW-1185">Reference proteome</keyword>
<feature type="transmembrane region" description="Helical" evidence="1">
    <location>
        <begin position="31"/>
        <end position="53"/>
    </location>
</feature>
<evidence type="ECO:0000256" key="1">
    <source>
        <dbReference type="SAM" id="Phobius"/>
    </source>
</evidence>
<evidence type="ECO:0000313" key="2">
    <source>
        <dbReference type="EMBL" id="CAD7800614.1"/>
    </source>
</evidence>
<dbReference type="Proteomes" id="UP000662618">
    <property type="component" value="Unassembled WGS sequence"/>
</dbReference>
<dbReference type="AlphaFoldDB" id="A0A9N8MG10"/>
<reference evidence="2" key="1">
    <citation type="submission" date="2020-12" db="EMBL/GenBank/DDBJ databases">
        <authorList>
            <person name="Rodrigo-Torres L."/>
            <person name="Arahal R. D."/>
            <person name="Lucena T."/>
        </authorList>
    </citation>
    <scope>NUCLEOTIDE SEQUENCE</scope>
    <source>
        <strain evidence="2">CECT 9390</strain>
    </source>
</reference>
<comment type="caution">
    <text evidence="2">The sequence shown here is derived from an EMBL/GenBank/DDBJ whole genome shotgun (WGS) entry which is preliminary data.</text>
</comment>
<keyword evidence="1" id="KW-0812">Transmembrane</keyword>
<dbReference type="EMBL" id="CAJIMS010000001">
    <property type="protein sequence ID" value="CAD7800614.1"/>
    <property type="molecule type" value="Genomic_DNA"/>
</dbReference>
<gene>
    <name evidence="2" type="ORF">CHRY9390_00655</name>
</gene>